<keyword evidence="2" id="KW-1185">Reference proteome</keyword>
<evidence type="ECO:0000313" key="1">
    <source>
        <dbReference type="EMBL" id="KAL2496739.1"/>
    </source>
</evidence>
<name>A0ABD1S958_9LAMI</name>
<accession>A0ABD1S958</accession>
<organism evidence="1 2">
    <name type="scientific">Forsythia ovata</name>
    <dbReference type="NCBI Taxonomy" id="205694"/>
    <lineage>
        <taxon>Eukaryota</taxon>
        <taxon>Viridiplantae</taxon>
        <taxon>Streptophyta</taxon>
        <taxon>Embryophyta</taxon>
        <taxon>Tracheophyta</taxon>
        <taxon>Spermatophyta</taxon>
        <taxon>Magnoliopsida</taxon>
        <taxon>eudicotyledons</taxon>
        <taxon>Gunneridae</taxon>
        <taxon>Pentapetalae</taxon>
        <taxon>asterids</taxon>
        <taxon>lamiids</taxon>
        <taxon>Lamiales</taxon>
        <taxon>Oleaceae</taxon>
        <taxon>Forsythieae</taxon>
        <taxon>Forsythia</taxon>
    </lineage>
</organism>
<proteinExistence type="predicted"/>
<dbReference type="AlphaFoldDB" id="A0ABD1S958"/>
<dbReference type="EMBL" id="JBFOLJ010000011">
    <property type="protein sequence ID" value="KAL2496739.1"/>
    <property type="molecule type" value="Genomic_DNA"/>
</dbReference>
<gene>
    <name evidence="1" type="ORF">Fot_40496</name>
</gene>
<comment type="caution">
    <text evidence="1">The sequence shown here is derived from an EMBL/GenBank/DDBJ whole genome shotgun (WGS) entry which is preliminary data.</text>
</comment>
<sequence length="101" mass="11542">MAGNCSRMHIIKFIELLAAGLDVKLITNDLTKNWRKKYDARGNAVSHCEVVAHIRDKCSKEHFALSISPRGRSHQWRCRKGGEGWRNSFGCYKLSPVLLMQ</sequence>
<dbReference type="Proteomes" id="UP001604277">
    <property type="component" value="Unassembled WGS sequence"/>
</dbReference>
<protein>
    <recommendedName>
        <fullName evidence="3">Transposase</fullName>
    </recommendedName>
</protein>
<evidence type="ECO:0000313" key="2">
    <source>
        <dbReference type="Proteomes" id="UP001604277"/>
    </source>
</evidence>
<reference evidence="2" key="1">
    <citation type="submission" date="2024-07" db="EMBL/GenBank/DDBJ databases">
        <title>Two chromosome-level genome assemblies of Korean endemic species Abeliophyllum distichum and Forsythia ovata (Oleaceae).</title>
        <authorList>
            <person name="Jang H."/>
        </authorList>
    </citation>
    <scope>NUCLEOTIDE SEQUENCE [LARGE SCALE GENOMIC DNA]</scope>
</reference>
<evidence type="ECO:0008006" key="3">
    <source>
        <dbReference type="Google" id="ProtNLM"/>
    </source>
</evidence>